<dbReference type="InterPro" id="IPR000700">
    <property type="entry name" value="PAS-assoc_C"/>
</dbReference>
<dbReference type="EMBL" id="BART01024533">
    <property type="protein sequence ID" value="GAG90759.1"/>
    <property type="molecule type" value="Genomic_DNA"/>
</dbReference>
<reference evidence="2" key="1">
    <citation type="journal article" date="2014" name="Front. Microbiol.">
        <title>High frequency of phylogenetically diverse reductive dehalogenase-homologous genes in deep subseafloor sedimentary metagenomes.</title>
        <authorList>
            <person name="Kawai M."/>
            <person name="Futagami T."/>
            <person name="Toyoda A."/>
            <person name="Takaki Y."/>
            <person name="Nishi S."/>
            <person name="Hori S."/>
            <person name="Arai W."/>
            <person name="Tsubouchi T."/>
            <person name="Morono Y."/>
            <person name="Uchiyama I."/>
            <person name="Ito T."/>
            <person name="Fujiyama A."/>
            <person name="Inagaki F."/>
            <person name="Takami H."/>
        </authorList>
    </citation>
    <scope>NUCLEOTIDE SEQUENCE</scope>
    <source>
        <strain evidence="2">Expedition CK06-06</strain>
    </source>
</reference>
<sequence>IDITERKNAEQKLKESEEMFRTIAEHSAIGITIIQDGKNKVRK</sequence>
<dbReference type="InterPro" id="IPR035965">
    <property type="entry name" value="PAS-like_dom_sf"/>
</dbReference>
<evidence type="ECO:0000313" key="2">
    <source>
        <dbReference type="EMBL" id="GAG90759.1"/>
    </source>
</evidence>
<gene>
    <name evidence="2" type="ORF">S01H4_44278</name>
</gene>
<organism evidence="2">
    <name type="scientific">marine sediment metagenome</name>
    <dbReference type="NCBI Taxonomy" id="412755"/>
    <lineage>
        <taxon>unclassified sequences</taxon>
        <taxon>metagenomes</taxon>
        <taxon>ecological metagenomes</taxon>
    </lineage>
</organism>
<proteinExistence type="predicted"/>
<evidence type="ECO:0000259" key="1">
    <source>
        <dbReference type="PROSITE" id="PS50113"/>
    </source>
</evidence>
<accession>X1B4V7</accession>
<comment type="caution">
    <text evidence="2">The sequence shown here is derived from an EMBL/GenBank/DDBJ whole genome shotgun (WGS) entry which is preliminary data.</text>
</comment>
<name>X1B4V7_9ZZZZ</name>
<dbReference type="AlphaFoldDB" id="X1B4V7"/>
<dbReference type="Gene3D" id="3.30.450.20">
    <property type="entry name" value="PAS domain"/>
    <property type="match status" value="1"/>
</dbReference>
<dbReference type="PROSITE" id="PS50113">
    <property type="entry name" value="PAC"/>
    <property type="match status" value="1"/>
</dbReference>
<dbReference type="SUPFAM" id="SSF55785">
    <property type="entry name" value="PYP-like sensor domain (PAS domain)"/>
    <property type="match status" value="1"/>
</dbReference>
<feature type="domain" description="PAC" evidence="1">
    <location>
        <begin position="1"/>
        <end position="15"/>
    </location>
</feature>
<feature type="non-terminal residue" evidence="2">
    <location>
        <position position="1"/>
    </location>
</feature>
<protein>
    <recommendedName>
        <fullName evidence="1">PAC domain-containing protein</fullName>
    </recommendedName>
</protein>